<dbReference type="GO" id="GO:0006144">
    <property type="term" value="P:purine nucleobase metabolic process"/>
    <property type="evidence" value="ECO:0007669"/>
    <property type="project" value="UniProtKB-KW"/>
</dbReference>
<proteinExistence type="inferred from homology"/>
<dbReference type="PRINTS" id="PR00189">
    <property type="entry name" value="TRNSTHYRETIN"/>
</dbReference>
<organism evidence="10 11">
    <name type="scientific">Haloechinothrix alba</name>
    <dbReference type="NCBI Taxonomy" id="664784"/>
    <lineage>
        <taxon>Bacteria</taxon>
        <taxon>Bacillati</taxon>
        <taxon>Actinomycetota</taxon>
        <taxon>Actinomycetes</taxon>
        <taxon>Pseudonocardiales</taxon>
        <taxon>Pseudonocardiaceae</taxon>
        <taxon>Haloechinothrix</taxon>
    </lineage>
</organism>
<evidence type="ECO:0000256" key="6">
    <source>
        <dbReference type="ARBA" id="ARBA00022801"/>
    </source>
</evidence>
<evidence type="ECO:0000256" key="8">
    <source>
        <dbReference type="RuleBase" id="RU361270"/>
    </source>
</evidence>
<comment type="similarity">
    <text evidence="3 8">Belongs to the transthyretin family. 5-hydroxyisourate hydrolase subfamily.</text>
</comment>
<feature type="binding site" evidence="7">
    <location>
        <position position="106"/>
    </location>
    <ligand>
        <name>substrate</name>
    </ligand>
</feature>
<feature type="domain" description="Transthyretin/hydroxyisourate hydrolase" evidence="9">
    <location>
        <begin position="1"/>
        <end position="108"/>
    </location>
</feature>
<name>A0A238Y236_9PSEU</name>
<evidence type="ECO:0000313" key="11">
    <source>
        <dbReference type="Proteomes" id="UP000198348"/>
    </source>
</evidence>
<evidence type="ECO:0000256" key="4">
    <source>
        <dbReference type="ARBA" id="ARBA00011881"/>
    </source>
</evidence>
<dbReference type="SMART" id="SM00095">
    <property type="entry name" value="TR_THY"/>
    <property type="match status" value="1"/>
</dbReference>
<dbReference type="OrthoDB" id="9792386at2"/>
<dbReference type="SUPFAM" id="SSF49472">
    <property type="entry name" value="Transthyretin (synonym: prealbumin)"/>
    <property type="match status" value="1"/>
</dbReference>
<evidence type="ECO:0000256" key="3">
    <source>
        <dbReference type="ARBA" id="ARBA00009850"/>
    </source>
</evidence>
<dbReference type="InterPro" id="IPR036817">
    <property type="entry name" value="Transthyretin/HIU_hydrolase_sf"/>
</dbReference>
<keyword evidence="5 8" id="KW-0659">Purine metabolism</keyword>
<sequence>MSISTHVLDSTTGTPASGVATRLELASAAGWQHVADAVTDTDGRVGRLAETAESGTYRLTFDVGSYFDARGIATFYPEVTISFRVDDPGSHYHVPLLLSPFAYSTYRGS</sequence>
<dbReference type="AlphaFoldDB" id="A0A238Y236"/>
<gene>
    <name evidence="10" type="ORF">SAMN06265360_1138</name>
</gene>
<feature type="binding site" evidence="7">
    <location>
        <position position="6"/>
    </location>
    <ligand>
        <name>substrate</name>
    </ligand>
</feature>
<evidence type="ECO:0000259" key="9">
    <source>
        <dbReference type="SMART" id="SM00095"/>
    </source>
</evidence>
<evidence type="ECO:0000256" key="1">
    <source>
        <dbReference type="ARBA" id="ARBA00001043"/>
    </source>
</evidence>
<evidence type="ECO:0000313" key="10">
    <source>
        <dbReference type="EMBL" id="SNR64359.1"/>
    </source>
</evidence>
<comment type="subunit">
    <text evidence="4 8">Homotetramer.</text>
</comment>
<dbReference type="RefSeq" id="WP_089301977.1">
    <property type="nucleotide sequence ID" value="NZ_FZNW01000013.1"/>
</dbReference>
<keyword evidence="6 8" id="KW-0378">Hydrolase</keyword>
<dbReference type="Gene3D" id="2.60.40.180">
    <property type="entry name" value="Transthyretin/hydroxyisourate hydrolase domain"/>
    <property type="match status" value="1"/>
</dbReference>
<feature type="binding site" evidence="7">
    <location>
        <position position="44"/>
    </location>
    <ligand>
        <name>substrate</name>
    </ligand>
</feature>
<accession>A0A238Y236</accession>
<dbReference type="CDD" id="cd05822">
    <property type="entry name" value="TLP_HIUase"/>
    <property type="match status" value="1"/>
</dbReference>
<dbReference type="EMBL" id="FZNW01000013">
    <property type="protein sequence ID" value="SNR64359.1"/>
    <property type="molecule type" value="Genomic_DNA"/>
</dbReference>
<dbReference type="NCBIfam" id="TIGR02962">
    <property type="entry name" value="hdxy_isourate"/>
    <property type="match status" value="1"/>
</dbReference>
<dbReference type="InterPro" id="IPR023416">
    <property type="entry name" value="Transthyretin/HIU_hydrolase_d"/>
</dbReference>
<keyword evidence="11" id="KW-1185">Reference proteome</keyword>
<dbReference type="PANTHER" id="PTHR10395:SF7">
    <property type="entry name" value="5-HYDROXYISOURATE HYDROLASE"/>
    <property type="match status" value="1"/>
</dbReference>
<dbReference type="PANTHER" id="PTHR10395">
    <property type="entry name" value="URICASE AND TRANSTHYRETIN-RELATED"/>
    <property type="match status" value="1"/>
</dbReference>
<protein>
    <recommendedName>
        <fullName evidence="8">5-hydroxyisourate hydrolase</fullName>
        <shortName evidence="8">HIU hydrolase</shortName>
        <shortName evidence="8">HIUHase</shortName>
        <ecNumber evidence="8">3.5.2.17</ecNumber>
    </recommendedName>
</protein>
<reference evidence="10 11" key="1">
    <citation type="submission" date="2017-06" db="EMBL/GenBank/DDBJ databases">
        <authorList>
            <person name="Kim H.J."/>
            <person name="Triplett B.A."/>
        </authorList>
    </citation>
    <scope>NUCLEOTIDE SEQUENCE [LARGE SCALE GENOMIC DNA]</scope>
    <source>
        <strain evidence="10 11">DSM 45207</strain>
    </source>
</reference>
<dbReference type="InterPro" id="IPR000895">
    <property type="entry name" value="Transthyretin/HIU_hydrolase"/>
</dbReference>
<dbReference type="GO" id="GO:0033971">
    <property type="term" value="F:hydroxyisourate hydrolase activity"/>
    <property type="evidence" value="ECO:0007669"/>
    <property type="project" value="UniProtKB-EC"/>
</dbReference>
<dbReference type="Proteomes" id="UP000198348">
    <property type="component" value="Unassembled WGS sequence"/>
</dbReference>
<comment type="function">
    <text evidence="2">Catalyzes the hydrolysis of 5-hydroxyisourate (HIU) to 2-oxo-4-hydroxy-4-carboxy-5-ureidoimidazoline (OHCU).</text>
</comment>
<dbReference type="EC" id="3.5.2.17" evidence="8"/>
<dbReference type="Pfam" id="PF00576">
    <property type="entry name" value="Transthyretin"/>
    <property type="match status" value="1"/>
</dbReference>
<comment type="catalytic activity">
    <reaction evidence="1 8">
        <text>5-hydroxyisourate + H2O = 5-hydroxy-2-oxo-4-ureido-2,5-dihydro-1H-imidazole-5-carboxylate + H(+)</text>
        <dbReference type="Rhea" id="RHEA:23736"/>
        <dbReference type="ChEBI" id="CHEBI:15377"/>
        <dbReference type="ChEBI" id="CHEBI:15378"/>
        <dbReference type="ChEBI" id="CHEBI:18072"/>
        <dbReference type="ChEBI" id="CHEBI:58639"/>
        <dbReference type="EC" id="3.5.2.17"/>
    </reaction>
</comment>
<evidence type="ECO:0000256" key="7">
    <source>
        <dbReference type="PIRSR" id="PIRSR600895-51"/>
    </source>
</evidence>
<evidence type="ECO:0000256" key="5">
    <source>
        <dbReference type="ARBA" id="ARBA00022631"/>
    </source>
</evidence>
<dbReference type="InterPro" id="IPR014306">
    <property type="entry name" value="Hydroxyisourate_hydrolase"/>
</dbReference>
<evidence type="ECO:0000256" key="2">
    <source>
        <dbReference type="ARBA" id="ARBA00002704"/>
    </source>
</evidence>